<dbReference type="EMBL" id="CACRXK020017630">
    <property type="protein sequence ID" value="CAB4031435.1"/>
    <property type="molecule type" value="Genomic_DNA"/>
</dbReference>
<name>A0A6S7JGD8_PARCT</name>
<accession>A0A6S7JGD8</accession>
<dbReference type="AlphaFoldDB" id="A0A6S7JGD8"/>
<evidence type="ECO:0000313" key="1">
    <source>
        <dbReference type="EMBL" id="CAB4031435.1"/>
    </source>
</evidence>
<evidence type="ECO:0000313" key="2">
    <source>
        <dbReference type="Proteomes" id="UP001152795"/>
    </source>
</evidence>
<organism evidence="1 2">
    <name type="scientific">Paramuricea clavata</name>
    <name type="common">Red gorgonian</name>
    <name type="synonym">Violescent sea-whip</name>
    <dbReference type="NCBI Taxonomy" id="317549"/>
    <lineage>
        <taxon>Eukaryota</taxon>
        <taxon>Metazoa</taxon>
        <taxon>Cnidaria</taxon>
        <taxon>Anthozoa</taxon>
        <taxon>Octocorallia</taxon>
        <taxon>Malacalcyonacea</taxon>
        <taxon>Plexauridae</taxon>
        <taxon>Paramuricea</taxon>
    </lineage>
</organism>
<dbReference type="OrthoDB" id="5990165at2759"/>
<protein>
    <submittedName>
        <fullName evidence="1">Uncharacterized protein</fullName>
    </submittedName>
</protein>
<sequence>MTMIKYLLIFLAIFASYGGSASNNTLELPITINPLLQEAIQRGSFTDVLIQRNITFFEHVTFSDIVTNLKYKPLPQINKHLKSLVVLGLAAIGNGLTVEKFLQPSKWTIIMSLEELANVSNNFTLPLTDEVFFYTIQEAMFKVLEKRFNFKTEEIAEHLNTTKDEVYAFLEPGWIRVVNFITEKNILALSTNYTIPPFYIAEALNMSLPDLYNSTLPQLEDILVNKLDIIK</sequence>
<proteinExistence type="predicted"/>
<reference evidence="1" key="1">
    <citation type="submission" date="2020-04" db="EMBL/GenBank/DDBJ databases">
        <authorList>
            <person name="Alioto T."/>
            <person name="Alioto T."/>
            <person name="Gomez Garrido J."/>
        </authorList>
    </citation>
    <scope>NUCLEOTIDE SEQUENCE</scope>
    <source>
        <strain evidence="1">A484AB</strain>
    </source>
</reference>
<dbReference type="Proteomes" id="UP001152795">
    <property type="component" value="Unassembled WGS sequence"/>
</dbReference>
<keyword evidence="2" id="KW-1185">Reference proteome</keyword>
<gene>
    <name evidence="1" type="ORF">PACLA_8A068674</name>
</gene>
<comment type="caution">
    <text evidence="1">The sequence shown here is derived from an EMBL/GenBank/DDBJ whole genome shotgun (WGS) entry which is preliminary data.</text>
</comment>
<feature type="non-terminal residue" evidence="1">
    <location>
        <position position="231"/>
    </location>
</feature>